<dbReference type="PANTHER" id="PTHR10322">
    <property type="entry name" value="DNA POLYMERASE CATALYTIC SUBUNIT"/>
    <property type="match status" value="1"/>
</dbReference>
<accession>A0A0F8XXT0</accession>
<gene>
    <name evidence="8" type="ORF">LCGC14_2907550</name>
</gene>
<evidence type="ECO:0000256" key="3">
    <source>
        <dbReference type="ARBA" id="ARBA00022695"/>
    </source>
</evidence>
<dbReference type="EC" id="2.7.7.7" evidence="1"/>
<dbReference type="InterPro" id="IPR042087">
    <property type="entry name" value="DNA_pol_B_thumb"/>
</dbReference>
<dbReference type="InterPro" id="IPR050240">
    <property type="entry name" value="DNA_pol_type-B"/>
</dbReference>
<dbReference type="InterPro" id="IPR006134">
    <property type="entry name" value="DNA-dir_DNA_pol_B_multi_dom"/>
</dbReference>
<organism evidence="8">
    <name type="scientific">marine sediment metagenome</name>
    <dbReference type="NCBI Taxonomy" id="412755"/>
    <lineage>
        <taxon>unclassified sequences</taxon>
        <taxon>metagenomes</taxon>
        <taxon>ecological metagenomes</taxon>
    </lineage>
</organism>
<keyword evidence="2" id="KW-0808">Transferase</keyword>
<name>A0A0F8XXT0_9ZZZZ</name>
<evidence type="ECO:0000256" key="2">
    <source>
        <dbReference type="ARBA" id="ARBA00022679"/>
    </source>
</evidence>
<dbReference type="InterPro" id="IPR043502">
    <property type="entry name" value="DNA/RNA_pol_sf"/>
</dbReference>
<evidence type="ECO:0000256" key="6">
    <source>
        <dbReference type="ARBA" id="ARBA00049244"/>
    </source>
</evidence>
<reference evidence="8" key="1">
    <citation type="journal article" date="2015" name="Nature">
        <title>Complex archaea that bridge the gap between prokaryotes and eukaryotes.</title>
        <authorList>
            <person name="Spang A."/>
            <person name="Saw J.H."/>
            <person name="Jorgensen S.L."/>
            <person name="Zaremba-Niedzwiedzka K."/>
            <person name="Martijn J."/>
            <person name="Lind A.E."/>
            <person name="van Eijk R."/>
            <person name="Schleper C."/>
            <person name="Guy L."/>
            <person name="Ettema T.J."/>
        </authorList>
    </citation>
    <scope>NUCLEOTIDE SEQUENCE</scope>
</reference>
<dbReference type="Pfam" id="PF00136">
    <property type="entry name" value="DNA_pol_B"/>
    <property type="match status" value="1"/>
</dbReference>
<dbReference type="GO" id="GO:0006261">
    <property type="term" value="P:DNA-templated DNA replication"/>
    <property type="evidence" value="ECO:0007669"/>
    <property type="project" value="TreeGrafter"/>
</dbReference>
<evidence type="ECO:0000256" key="5">
    <source>
        <dbReference type="ARBA" id="ARBA00023125"/>
    </source>
</evidence>
<dbReference type="EMBL" id="LAZR01070440">
    <property type="protein sequence ID" value="KKK40946.1"/>
    <property type="molecule type" value="Genomic_DNA"/>
</dbReference>
<comment type="caution">
    <text evidence="8">The sequence shown here is derived from an EMBL/GenBank/DDBJ whole genome shotgun (WGS) entry which is preliminary data.</text>
</comment>
<keyword evidence="4" id="KW-0239">DNA-directed DNA polymerase</keyword>
<dbReference type="GO" id="GO:0003887">
    <property type="term" value="F:DNA-directed DNA polymerase activity"/>
    <property type="evidence" value="ECO:0007669"/>
    <property type="project" value="UniProtKB-KW"/>
</dbReference>
<comment type="catalytic activity">
    <reaction evidence="6">
        <text>DNA(n) + a 2'-deoxyribonucleoside 5'-triphosphate = DNA(n+1) + diphosphate</text>
        <dbReference type="Rhea" id="RHEA:22508"/>
        <dbReference type="Rhea" id="RHEA-COMP:17339"/>
        <dbReference type="Rhea" id="RHEA-COMP:17340"/>
        <dbReference type="ChEBI" id="CHEBI:33019"/>
        <dbReference type="ChEBI" id="CHEBI:61560"/>
        <dbReference type="ChEBI" id="CHEBI:173112"/>
        <dbReference type="EC" id="2.7.7.7"/>
    </reaction>
</comment>
<evidence type="ECO:0000256" key="4">
    <source>
        <dbReference type="ARBA" id="ARBA00022932"/>
    </source>
</evidence>
<feature type="domain" description="DNA-directed DNA polymerase family B multifunctional" evidence="7">
    <location>
        <begin position="112"/>
        <end position="257"/>
    </location>
</feature>
<dbReference type="AlphaFoldDB" id="A0A0F8XXT0"/>
<proteinExistence type="predicted"/>
<dbReference type="Gene3D" id="1.10.132.60">
    <property type="entry name" value="DNA polymerase family B, C-terminal domain"/>
    <property type="match status" value="1"/>
</dbReference>
<dbReference type="PANTHER" id="PTHR10322:SF23">
    <property type="entry name" value="DNA POLYMERASE DELTA CATALYTIC SUBUNIT"/>
    <property type="match status" value="1"/>
</dbReference>
<protein>
    <recommendedName>
        <fullName evidence="1">DNA-directed DNA polymerase</fullName>
        <ecNumber evidence="1">2.7.7.7</ecNumber>
    </recommendedName>
</protein>
<feature type="non-terminal residue" evidence="8">
    <location>
        <position position="325"/>
    </location>
</feature>
<evidence type="ECO:0000259" key="7">
    <source>
        <dbReference type="Pfam" id="PF00136"/>
    </source>
</evidence>
<keyword evidence="5" id="KW-0238">DNA-binding</keyword>
<evidence type="ECO:0000256" key="1">
    <source>
        <dbReference type="ARBA" id="ARBA00012417"/>
    </source>
</evidence>
<dbReference type="GO" id="GO:0003677">
    <property type="term" value="F:DNA binding"/>
    <property type="evidence" value="ECO:0007669"/>
    <property type="project" value="UniProtKB-KW"/>
</dbReference>
<dbReference type="InterPro" id="IPR023211">
    <property type="entry name" value="DNA_pol_palm_dom_sf"/>
</dbReference>
<evidence type="ECO:0000313" key="8">
    <source>
        <dbReference type="EMBL" id="KKK40946.1"/>
    </source>
</evidence>
<sequence length="325" mass="37574">MTHVEIKPVNLKIGDQLLHNYPYNSTRQIYFTSGPSNKLDAAEEWLRRKRAGYETYIRHEAGAVILYYDGLSRKNAEIISISCLGTADDYVYDLETESGRFQAGIGEMIVKNTDSCMLKFSNVHKLKECFELCKEMEKVINSIFPKPMYLELEKIYSKYFLLSKKRYVGYIVDLEGNIIDIDKKGVVIKRRDNCAYLREIYSQIIDMVMAKEPRWKMFEYLRVKIDDLLKGNVDLEKLVITKSIKDTYKTQNLPHVAGLPRFLLEVPFGTQQAFRPEGPRRDWSGLSCFAWPKHSHIPVVNAVGYNVNPHAKVVPVKWYGIAVPN</sequence>
<dbReference type="Gene3D" id="3.90.1600.10">
    <property type="entry name" value="Palm domain of DNA polymerase"/>
    <property type="match status" value="1"/>
</dbReference>
<keyword evidence="3" id="KW-0548">Nucleotidyltransferase</keyword>
<dbReference type="SUPFAM" id="SSF56672">
    <property type="entry name" value="DNA/RNA polymerases"/>
    <property type="match status" value="1"/>
</dbReference>
<dbReference type="GO" id="GO:0000166">
    <property type="term" value="F:nucleotide binding"/>
    <property type="evidence" value="ECO:0007669"/>
    <property type="project" value="InterPro"/>
</dbReference>